<evidence type="ECO:0000313" key="3">
    <source>
        <dbReference type="Proteomes" id="UP000434957"/>
    </source>
</evidence>
<protein>
    <submittedName>
        <fullName evidence="2">Uncharacterized protein</fullName>
    </submittedName>
</protein>
<keyword evidence="3" id="KW-1185">Reference proteome</keyword>
<accession>A0A6A4FHD5</accession>
<organism evidence="2 3">
    <name type="scientific">Phytophthora rubi</name>
    <dbReference type="NCBI Taxonomy" id="129364"/>
    <lineage>
        <taxon>Eukaryota</taxon>
        <taxon>Sar</taxon>
        <taxon>Stramenopiles</taxon>
        <taxon>Oomycota</taxon>
        <taxon>Peronosporomycetes</taxon>
        <taxon>Peronosporales</taxon>
        <taxon>Peronosporaceae</taxon>
        <taxon>Phytophthora</taxon>
    </lineage>
</organism>
<comment type="caution">
    <text evidence="2">The sequence shown here is derived from an EMBL/GenBank/DDBJ whole genome shotgun (WGS) entry which is preliminary data.</text>
</comment>
<dbReference type="Proteomes" id="UP000434957">
    <property type="component" value="Unassembled WGS sequence"/>
</dbReference>
<sequence length="534" mass="58292">MVRKTASWRTLVDTQSVRQQPRVSGKDVVVPLVLWNEPPQVEVSSLHVLQLPSSQPSQNSSTFATDEDRELNNDEEEDTLEDTRTQLCVFAGTLDGVVLYWRFEQDGAVAQVNMLLFPGTGEGCGQPVVGVVSGTDEWGQSTLISATRDGALARWQLPNGACAEANASLAKELAPLLGLEMLCNRRFAVVVSEESRLMVLDTWRMQLLYCMDTAQEQIRRSIAVGELQMPRPRSPRPKLVRSSSGSGIDTGFGATTELVLDNPLNSGRISPSRSSIAGGSPESRRAATFLPSSAAEQHQQRWDAVVLSLGAEGLVKCFLWTQPRGSTSGTPFGVSEGGGSASVAWGFRWVQRSSWVISWADQAEDITCSQSTSLKDGDNMNPQTALMGSIKSSYFPLSVHVSPDSSLVLLVWKTKFVILKRKWLCPLEIRSDGQPSNESFSKTRPNASVGSCRISPVEFVRQAATTYGSKYLTSCSTGAGCGAVYWENGEFLEDGNVILWTNTGHVFQFMTSESSTETAGKFFIFTKDQDQLVL</sequence>
<feature type="region of interest" description="Disordered" evidence="1">
    <location>
        <begin position="225"/>
        <end position="293"/>
    </location>
</feature>
<name>A0A6A4FHD5_9STRA</name>
<evidence type="ECO:0000256" key="1">
    <source>
        <dbReference type="SAM" id="MobiDB-lite"/>
    </source>
</evidence>
<proteinExistence type="predicted"/>
<dbReference type="AlphaFoldDB" id="A0A6A4FHD5"/>
<reference evidence="2 3" key="1">
    <citation type="submission" date="2018-08" db="EMBL/GenBank/DDBJ databases">
        <title>Genomic investigation of the strawberry pathogen Phytophthora fragariae indicates pathogenicity is determined by transcriptional variation in three key races.</title>
        <authorList>
            <person name="Adams T.M."/>
            <person name="Armitage A.D."/>
            <person name="Sobczyk M.K."/>
            <person name="Bates H.J."/>
            <person name="Dunwell J.M."/>
            <person name="Nellist C.F."/>
            <person name="Harrison R.J."/>
        </authorList>
    </citation>
    <scope>NUCLEOTIDE SEQUENCE [LARGE SCALE GENOMIC DNA]</scope>
    <source>
        <strain evidence="2 3">SCRP333</strain>
    </source>
</reference>
<feature type="compositionally biased region" description="Low complexity" evidence="1">
    <location>
        <begin position="52"/>
        <end position="61"/>
    </location>
</feature>
<gene>
    <name evidence="2" type="ORF">PR003_g6217</name>
</gene>
<evidence type="ECO:0000313" key="2">
    <source>
        <dbReference type="EMBL" id="KAE9348809.1"/>
    </source>
</evidence>
<feature type="region of interest" description="Disordered" evidence="1">
    <location>
        <begin position="52"/>
        <end position="80"/>
    </location>
</feature>
<feature type="compositionally biased region" description="Acidic residues" evidence="1">
    <location>
        <begin position="65"/>
        <end position="80"/>
    </location>
</feature>
<dbReference type="EMBL" id="QXFT01000273">
    <property type="protein sequence ID" value="KAE9348809.1"/>
    <property type="molecule type" value="Genomic_DNA"/>
</dbReference>
<feature type="compositionally biased region" description="Polar residues" evidence="1">
    <location>
        <begin position="263"/>
        <end position="277"/>
    </location>
</feature>